<dbReference type="AlphaFoldDB" id="A0AB74EQ86"/>
<name>A0AB74EQ86_NEIGO</name>
<evidence type="ECO:0000313" key="1">
    <source>
        <dbReference type="EMBL" id="SCW12130.1"/>
    </source>
</evidence>
<accession>A0AB74EQ86</accession>
<evidence type="ECO:0000313" key="2">
    <source>
        <dbReference type="Proteomes" id="UP000182484"/>
    </source>
</evidence>
<protein>
    <submittedName>
        <fullName evidence="1">Uncharacterized protein</fullName>
    </submittedName>
</protein>
<gene>
    <name evidence="1" type="ORF">ESCNG_220033</name>
</gene>
<organism evidence="1 2">
    <name type="scientific">Neisseria gonorrhoeae</name>
    <dbReference type="NCBI Taxonomy" id="485"/>
    <lineage>
        <taxon>Bacteria</taxon>
        <taxon>Pseudomonadati</taxon>
        <taxon>Pseudomonadota</taxon>
        <taxon>Betaproteobacteria</taxon>
        <taxon>Neisseriales</taxon>
        <taxon>Neisseriaceae</taxon>
        <taxon>Neisseria</taxon>
    </lineage>
</organism>
<proteinExistence type="predicted"/>
<reference evidence="1 2" key="1">
    <citation type="submission" date="2016-09" db="EMBL/GenBank/DDBJ databases">
        <authorList>
            <person name="Kumanski S."/>
            <person name="Beatrice B."/>
        </authorList>
    </citation>
    <scope>NUCLEOTIDE SEQUENCE [LARGE SCALE GENOMIC DNA]</scope>
    <source>
        <strain evidence="1">Mankind</strain>
    </source>
</reference>
<dbReference type="EMBL" id="FMTB01000015">
    <property type="protein sequence ID" value="SCW12130.1"/>
    <property type="molecule type" value="Genomic_DNA"/>
</dbReference>
<sequence length="21" mass="2425">MENMMKFKYVFLLACVAVSLS</sequence>
<comment type="caution">
    <text evidence="1">The sequence shown here is derived from an EMBL/GenBank/DDBJ whole genome shotgun (WGS) entry which is preliminary data.</text>
</comment>
<dbReference type="Proteomes" id="UP000182484">
    <property type="component" value="Unassembled WGS sequence"/>
</dbReference>